<organism evidence="2">
    <name type="scientific">bioreactor metagenome</name>
    <dbReference type="NCBI Taxonomy" id="1076179"/>
    <lineage>
        <taxon>unclassified sequences</taxon>
        <taxon>metagenomes</taxon>
        <taxon>ecological metagenomes</taxon>
    </lineage>
</organism>
<sequence length="114" mass="12266">MENESEPIVSTAASPVYSCAMALLLAALSVSASSMAALVMRMALESSMVTASMIIVKRQTLITVSRSISPFLLFNTRLSLIRKPLMRKQPPFSGGGDFKRRAACTAVLEQRAGK</sequence>
<proteinExistence type="predicted"/>
<dbReference type="EMBL" id="VSSQ01063195">
    <property type="protein sequence ID" value="MPN16271.1"/>
    <property type="molecule type" value="Genomic_DNA"/>
</dbReference>
<gene>
    <name evidence="2" type="ORF">SDC9_163609</name>
</gene>
<comment type="caution">
    <text evidence="2">The sequence shown here is derived from an EMBL/GenBank/DDBJ whole genome shotgun (WGS) entry which is preliminary data.</text>
</comment>
<accession>A0A645FPC2</accession>
<reference evidence="2" key="1">
    <citation type="submission" date="2019-08" db="EMBL/GenBank/DDBJ databases">
        <authorList>
            <person name="Kucharzyk K."/>
            <person name="Murdoch R.W."/>
            <person name="Higgins S."/>
            <person name="Loffler F."/>
        </authorList>
    </citation>
    <scope>NUCLEOTIDE SEQUENCE</scope>
</reference>
<protein>
    <submittedName>
        <fullName evidence="2">Uncharacterized protein</fullName>
    </submittedName>
</protein>
<evidence type="ECO:0000313" key="2">
    <source>
        <dbReference type="EMBL" id="MPN16271.1"/>
    </source>
</evidence>
<keyword evidence="1" id="KW-0472">Membrane</keyword>
<dbReference type="AlphaFoldDB" id="A0A645FPC2"/>
<name>A0A645FPC2_9ZZZZ</name>
<evidence type="ECO:0000256" key="1">
    <source>
        <dbReference type="SAM" id="Phobius"/>
    </source>
</evidence>
<keyword evidence="1" id="KW-1133">Transmembrane helix</keyword>
<feature type="transmembrane region" description="Helical" evidence="1">
    <location>
        <begin position="20"/>
        <end position="44"/>
    </location>
</feature>
<keyword evidence="1" id="KW-0812">Transmembrane</keyword>